<name>A0A1I1LU20_9RHOB</name>
<proteinExistence type="predicted"/>
<evidence type="ECO:0000313" key="1">
    <source>
        <dbReference type="EMBL" id="SFC76624.1"/>
    </source>
</evidence>
<evidence type="ECO:0000313" key="2">
    <source>
        <dbReference type="Proteomes" id="UP000231644"/>
    </source>
</evidence>
<accession>A0A1I1LU20</accession>
<dbReference type="Proteomes" id="UP000231644">
    <property type="component" value="Unassembled WGS sequence"/>
</dbReference>
<dbReference type="RefSeq" id="WP_093454258.1">
    <property type="nucleotide sequence ID" value="NZ_FNZG01000004.1"/>
</dbReference>
<reference evidence="1 2" key="1">
    <citation type="submission" date="2016-10" db="EMBL/GenBank/DDBJ databases">
        <authorList>
            <person name="de Groot N.N."/>
        </authorList>
    </citation>
    <scope>NUCLEOTIDE SEQUENCE [LARGE SCALE GENOMIC DNA]</scope>
    <source>
        <strain evidence="1 2">DSM 29619</strain>
    </source>
</reference>
<gene>
    <name evidence="1" type="ORF">SAMN05421762_2125</name>
</gene>
<organism evidence="1 2">
    <name type="scientific">Pseudooceanicola nitratireducens</name>
    <dbReference type="NCBI Taxonomy" id="517719"/>
    <lineage>
        <taxon>Bacteria</taxon>
        <taxon>Pseudomonadati</taxon>
        <taxon>Pseudomonadota</taxon>
        <taxon>Alphaproteobacteria</taxon>
        <taxon>Rhodobacterales</taxon>
        <taxon>Paracoccaceae</taxon>
        <taxon>Pseudooceanicola</taxon>
    </lineage>
</organism>
<sequence>MTNNMSGHYDWHHKILEEEFGTITECLGEKGASVIDIALTHKGVRICELCDGYYGTTLSKDQLDRFIAELQALSDNLAKLEPSDEGS</sequence>
<dbReference type="EMBL" id="FOLX01000001">
    <property type="protein sequence ID" value="SFC76624.1"/>
    <property type="molecule type" value="Genomic_DNA"/>
</dbReference>
<dbReference type="AlphaFoldDB" id="A0A1I1LU20"/>
<keyword evidence="2" id="KW-1185">Reference proteome</keyword>
<protein>
    <submittedName>
        <fullName evidence="1">Uncharacterized protein</fullName>
    </submittedName>
</protein>
<dbReference type="OrthoDB" id="7869398at2"/>